<keyword evidence="1" id="KW-0812">Transmembrane</keyword>
<dbReference type="SUPFAM" id="SSF48317">
    <property type="entry name" value="Acid phosphatase/Vanadium-dependent haloperoxidase"/>
    <property type="match status" value="1"/>
</dbReference>
<dbReference type="Proteomes" id="UP000198588">
    <property type="component" value="Unassembled WGS sequence"/>
</dbReference>
<feature type="transmembrane region" description="Helical" evidence="1">
    <location>
        <begin position="241"/>
        <end position="262"/>
    </location>
</feature>
<feature type="transmembrane region" description="Helical" evidence="1">
    <location>
        <begin position="35"/>
        <end position="57"/>
    </location>
</feature>
<feature type="transmembrane region" description="Helical" evidence="1">
    <location>
        <begin position="127"/>
        <end position="154"/>
    </location>
</feature>
<feature type="transmembrane region" description="Helical" evidence="1">
    <location>
        <begin position="216"/>
        <end position="235"/>
    </location>
</feature>
<dbReference type="InterPro" id="IPR026841">
    <property type="entry name" value="Aur1/Ipt1"/>
</dbReference>
<keyword evidence="1" id="KW-0472">Membrane</keyword>
<evidence type="ECO:0000256" key="1">
    <source>
        <dbReference type="SAM" id="Phobius"/>
    </source>
</evidence>
<organism evidence="3 4">
    <name type="scientific">Mesorhizobium qingshengii</name>
    <dbReference type="NCBI Taxonomy" id="1165689"/>
    <lineage>
        <taxon>Bacteria</taxon>
        <taxon>Pseudomonadati</taxon>
        <taxon>Pseudomonadota</taxon>
        <taxon>Alphaproteobacteria</taxon>
        <taxon>Hyphomicrobiales</taxon>
        <taxon>Phyllobacteriaceae</taxon>
        <taxon>Mesorhizobium</taxon>
    </lineage>
</organism>
<name>A0A1G5ZHE4_9HYPH</name>
<gene>
    <name evidence="3" type="ORF">SAMN02927914_05098</name>
</gene>
<proteinExistence type="predicted"/>
<feature type="transmembrane region" description="Helical" evidence="1">
    <location>
        <begin position="93"/>
        <end position="115"/>
    </location>
</feature>
<dbReference type="EMBL" id="FMXM01000019">
    <property type="protein sequence ID" value="SDA94002.1"/>
    <property type="molecule type" value="Genomic_DNA"/>
</dbReference>
<reference evidence="3 4" key="1">
    <citation type="submission" date="2016-10" db="EMBL/GenBank/DDBJ databases">
        <authorList>
            <person name="de Groot N.N."/>
        </authorList>
    </citation>
    <scope>NUCLEOTIDE SEQUENCE [LARGE SCALE GENOMIC DNA]</scope>
    <source>
        <strain evidence="3 4">CGMCC 1.12097</strain>
    </source>
</reference>
<sequence>MSALYAAGWVVTFRLKSDHSRLALGITRCGEAIKNLSTALALFLPLLFLNCLFMYLAAATNKPLMDSSFAYIDAALGFDWLAAVRTLNSSSIVASVLMFSYHAIGPLMIGLLFLLALSSDADALMEFIAMIAVSAVFTGSMMMAFPTAGAYAFYAPSHETYSNFTGMGGLLHLQTLTTLRSGRPFVFHIAGAMGLVSFPSFHCALGIIVAYSYRRIYWLAAVVGALVAIMIPSTIPEGGHHLTDAIAGILIGLACIAIVRAVSTKRRHATTLVTEG</sequence>
<dbReference type="AlphaFoldDB" id="A0A1G5ZHE4"/>
<dbReference type="STRING" id="1165689.SAMN02927914_05098"/>
<dbReference type="InterPro" id="IPR036938">
    <property type="entry name" value="PAP2/HPO_sf"/>
</dbReference>
<evidence type="ECO:0000259" key="2">
    <source>
        <dbReference type="Pfam" id="PF14378"/>
    </source>
</evidence>
<feature type="transmembrane region" description="Helical" evidence="1">
    <location>
        <begin position="185"/>
        <end position="209"/>
    </location>
</feature>
<dbReference type="Pfam" id="PF14378">
    <property type="entry name" value="PAP2_3"/>
    <property type="match status" value="1"/>
</dbReference>
<evidence type="ECO:0000313" key="4">
    <source>
        <dbReference type="Proteomes" id="UP000198588"/>
    </source>
</evidence>
<feature type="domain" description="Inositolphosphotransferase Aur1/Ipt1" evidence="2">
    <location>
        <begin position="69"/>
        <end position="257"/>
    </location>
</feature>
<evidence type="ECO:0000313" key="3">
    <source>
        <dbReference type="EMBL" id="SDA94002.1"/>
    </source>
</evidence>
<protein>
    <submittedName>
        <fullName evidence="3">PAP2 superfamily protein</fullName>
    </submittedName>
</protein>
<keyword evidence="1" id="KW-1133">Transmembrane helix</keyword>
<dbReference type="GO" id="GO:0016020">
    <property type="term" value="C:membrane"/>
    <property type="evidence" value="ECO:0007669"/>
    <property type="project" value="UniProtKB-SubCell"/>
</dbReference>
<accession>A0A1G5ZHE4</accession>